<dbReference type="PANTHER" id="PTHR41291">
    <property type="entry name" value="DNA ALKYLATION REPAIR PROTEIN"/>
    <property type="match status" value="1"/>
</dbReference>
<evidence type="ECO:0000313" key="1">
    <source>
        <dbReference type="EMBL" id="QIL45657.1"/>
    </source>
</evidence>
<sequence length="232" mass="25607">MLETAMKELEALGTAQTKKTLMNHGAREPLFGVRIGDMKKELVKKYRGNNDLAIQLIKTGNSDAQYLAGLIMNPQDLTIETIRELVPFFTWQAQSEAVLACVAADSPHGQTLAEEWLASSDERLLQTGLVTLSKCASVLEDDQLNQELFKEVTQEMMTRFPSASDSLQYAINNYLISLGSFTHVFHEGAKDLLTQIADVKITAQCSVPDGLAKLAKVEERGSVGKKRKKAMC</sequence>
<dbReference type="AlphaFoldDB" id="A0A6G8AKZ2"/>
<organism evidence="1 2">
    <name type="scientific">Vagococcus coleopterorum</name>
    <dbReference type="NCBI Taxonomy" id="2714946"/>
    <lineage>
        <taxon>Bacteria</taxon>
        <taxon>Bacillati</taxon>
        <taxon>Bacillota</taxon>
        <taxon>Bacilli</taxon>
        <taxon>Lactobacillales</taxon>
        <taxon>Enterococcaceae</taxon>
        <taxon>Vagococcus</taxon>
    </lineage>
</organism>
<dbReference type="InterPro" id="IPR014825">
    <property type="entry name" value="DNA_alkylation"/>
</dbReference>
<dbReference type="Pfam" id="PF08713">
    <property type="entry name" value="DNA_alkylation"/>
    <property type="match status" value="1"/>
</dbReference>
<dbReference type="PANTHER" id="PTHR41291:SF1">
    <property type="entry name" value="DNA ALKYLATION REPAIR PROTEIN"/>
    <property type="match status" value="1"/>
</dbReference>
<reference evidence="1 2" key="1">
    <citation type="submission" date="2020-03" db="EMBL/GenBank/DDBJ databases">
        <title>Vagococcus sp. nov., isolated from beetles.</title>
        <authorList>
            <person name="Hyun D.-W."/>
            <person name="Bae J.-W."/>
        </authorList>
    </citation>
    <scope>NUCLEOTIDE SEQUENCE [LARGE SCALE GENOMIC DNA]</scope>
    <source>
        <strain evidence="1 2">HDW17A</strain>
    </source>
</reference>
<dbReference type="InterPro" id="IPR016024">
    <property type="entry name" value="ARM-type_fold"/>
</dbReference>
<dbReference type="Proteomes" id="UP000500890">
    <property type="component" value="Chromosome"/>
</dbReference>
<gene>
    <name evidence="1" type="ORF">G7081_00425</name>
</gene>
<dbReference type="RefSeq" id="WP_166006372.1">
    <property type="nucleotide sequence ID" value="NZ_CP049886.1"/>
</dbReference>
<protein>
    <submittedName>
        <fullName evidence="1">DNA alkylation repair protein</fullName>
    </submittedName>
</protein>
<proteinExistence type="predicted"/>
<accession>A0A6G8AKZ2</accession>
<keyword evidence="2" id="KW-1185">Reference proteome</keyword>
<dbReference type="KEGG" id="vah:G7081_00425"/>
<evidence type="ECO:0000313" key="2">
    <source>
        <dbReference type="Proteomes" id="UP000500890"/>
    </source>
</evidence>
<dbReference type="SUPFAM" id="SSF48371">
    <property type="entry name" value="ARM repeat"/>
    <property type="match status" value="1"/>
</dbReference>
<dbReference type="EMBL" id="CP049886">
    <property type="protein sequence ID" value="QIL45657.1"/>
    <property type="molecule type" value="Genomic_DNA"/>
</dbReference>
<name>A0A6G8AKZ2_9ENTE</name>